<evidence type="ECO:0000313" key="3">
    <source>
        <dbReference type="Proteomes" id="UP001141327"/>
    </source>
</evidence>
<dbReference type="EMBL" id="JAPMOS010000067">
    <property type="protein sequence ID" value="KAJ4456554.1"/>
    <property type="molecule type" value="Genomic_DNA"/>
</dbReference>
<gene>
    <name evidence="2" type="ORF">PAPYR_8201</name>
</gene>
<comment type="caution">
    <text evidence="2">The sequence shown here is derived from an EMBL/GenBank/DDBJ whole genome shotgun (WGS) entry which is preliminary data.</text>
</comment>
<protein>
    <submittedName>
        <fullName evidence="2">Uncharacterized protein</fullName>
    </submittedName>
</protein>
<feature type="compositionally biased region" description="Basic and acidic residues" evidence="1">
    <location>
        <begin position="1"/>
        <end position="22"/>
    </location>
</feature>
<evidence type="ECO:0000313" key="2">
    <source>
        <dbReference type="EMBL" id="KAJ4456554.1"/>
    </source>
</evidence>
<keyword evidence="3" id="KW-1185">Reference proteome</keyword>
<accession>A0ABQ8UB85</accession>
<dbReference type="Proteomes" id="UP001141327">
    <property type="component" value="Unassembled WGS sequence"/>
</dbReference>
<feature type="compositionally biased region" description="Polar residues" evidence="1">
    <location>
        <begin position="61"/>
        <end position="84"/>
    </location>
</feature>
<name>A0ABQ8UB85_9EUKA</name>
<proteinExistence type="predicted"/>
<sequence length="245" mass="26455">MLARPTCRDTPAEPDYRDKCEEGGGSPDSAERNTFVLLQPRPQPPDHSSRSMPADDLQLPVHSTASSSTMSRPPVTASSPTTHSGPVAWRHTLHLSYNPETDKLQAEGQVPESWDQILKKRFGELSDGTLEAVKENAQYKSNNPAAVLADMKSSNVIRDDTVLKEGRLEVSTAWRLSPRVVHGLASGAQTLPLPHNSRGPSPQRSFGGRFSPPPLGPITMVTATPPPGTLERLQAAYALRLSGGL</sequence>
<organism evidence="2 3">
    <name type="scientific">Paratrimastix pyriformis</name>
    <dbReference type="NCBI Taxonomy" id="342808"/>
    <lineage>
        <taxon>Eukaryota</taxon>
        <taxon>Metamonada</taxon>
        <taxon>Preaxostyla</taxon>
        <taxon>Paratrimastigidae</taxon>
        <taxon>Paratrimastix</taxon>
    </lineage>
</organism>
<evidence type="ECO:0000256" key="1">
    <source>
        <dbReference type="SAM" id="MobiDB-lite"/>
    </source>
</evidence>
<feature type="region of interest" description="Disordered" evidence="1">
    <location>
        <begin position="187"/>
        <end position="216"/>
    </location>
</feature>
<feature type="region of interest" description="Disordered" evidence="1">
    <location>
        <begin position="1"/>
        <end position="87"/>
    </location>
</feature>
<reference evidence="2" key="1">
    <citation type="journal article" date="2022" name="bioRxiv">
        <title>Genomics of Preaxostyla Flagellates Illuminates Evolutionary Transitions and the Path Towards Mitochondrial Loss.</title>
        <authorList>
            <person name="Novak L.V.F."/>
            <person name="Treitli S.C."/>
            <person name="Pyrih J."/>
            <person name="Halakuc P."/>
            <person name="Pipaliya S.V."/>
            <person name="Vacek V."/>
            <person name="Brzon O."/>
            <person name="Soukal P."/>
            <person name="Eme L."/>
            <person name="Dacks J.B."/>
            <person name="Karnkowska A."/>
            <person name="Elias M."/>
            <person name="Hampl V."/>
        </authorList>
    </citation>
    <scope>NUCLEOTIDE SEQUENCE</scope>
    <source>
        <strain evidence="2">RCP-MX</strain>
    </source>
</reference>